<dbReference type="AlphaFoldDB" id="M6VC58"/>
<proteinExistence type="predicted"/>
<reference evidence="1 2" key="1">
    <citation type="submission" date="2013-01" db="EMBL/GenBank/DDBJ databases">
        <authorList>
            <person name="Harkins D.M."/>
            <person name="Durkin A.S."/>
            <person name="Brinkac L.M."/>
            <person name="Haft D.H."/>
            <person name="Selengut J.D."/>
            <person name="Sanka R."/>
            <person name="DePew J."/>
            <person name="Purushe J."/>
            <person name="Matthias M.A."/>
            <person name="Vinetz J.M."/>
            <person name="Sutton G.G."/>
            <person name="Nierman W.C."/>
            <person name="Fouts D.E."/>
        </authorList>
    </citation>
    <scope>NUCLEOTIDE SEQUENCE [LARGE SCALE GENOMIC DNA]</scope>
    <source>
        <strain evidence="1 2">ZUN179</strain>
    </source>
</reference>
<gene>
    <name evidence="1" type="ORF">LEP1GSC187_1020</name>
</gene>
<evidence type="ECO:0000313" key="1">
    <source>
        <dbReference type="EMBL" id="EMO47103.1"/>
    </source>
</evidence>
<dbReference type="Proteomes" id="UP000012160">
    <property type="component" value="Unassembled WGS sequence"/>
</dbReference>
<sequence>MSSIRSSECAFVGTFFFENFFTGLLEMDFFFGALLLPTDLI</sequence>
<dbReference type="EMBL" id="AHOQ02000011">
    <property type="protein sequence ID" value="EMO47103.1"/>
    <property type="molecule type" value="Genomic_DNA"/>
</dbReference>
<evidence type="ECO:0000313" key="2">
    <source>
        <dbReference type="Proteomes" id="UP000012160"/>
    </source>
</evidence>
<comment type="caution">
    <text evidence="1">The sequence shown here is derived from an EMBL/GenBank/DDBJ whole genome shotgun (WGS) entry which is preliminary data.</text>
</comment>
<organism evidence="1 2">
    <name type="scientific">Leptospira santarosai str. ZUN179</name>
    <dbReference type="NCBI Taxonomy" id="1049985"/>
    <lineage>
        <taxon>Bacteria</taxon>
        <taxon>Pseudomonadati</taxon>
        <taxon>Spirochaetota</taxon>
        <taxon>Spirochaetia</taxon>
        <taxon>Leptospirales</taxon>
        <taxon>Leptospiraceae</taxon>
        <taxon>Leptospira</taxon>
    </lineage>
</organism>
<accession>M6VC58</accession>
<protein>
    <submittedName>
        <fullName evidence="1">Uncharacterized protein</fullName>
    </submittedName>
</protein>
<name>M6VC58_9LEPT</name>